<comment type="catalytic activity">
    <reaction evidence="8 9">
        <text>D-gluconate + ATP = 6-phospho-D-gluconate + ADP + H(+)</text>
        <dbReference type="Rhea" id="RHEA:19433"/>
        <dbReference type="ChEBI" id="CHEBI:15378"/>
        <dbReference type="ChEBI" id="CHEBI:18391"/>
        <dbReference type="ChEBI" id="CHEBI:30616"/>
        <dbReference type="ChEBI" id="CHEBI:58759"/>
        <dbReference type="ChEBI" id="CHEBI:456216"/>
        <dbReference type="EC" id="2.7.1.12"/>
    </reaction>
</comment>
<dbReference type="EC" id="2.7.1.12" evidence="3 9"/>
<evidence type="ECO:0000256" key="2">
    <source>
        <dbReference type="ARBA" id="ARBA00008420"/>
    </source>
</evidence>
<dbReference type="SUPFAM" id="SSF52540">
    <property type="entry name" value="P-loop containing nucleoside triphosphate hydrolases"/>
    <property type="match status" value="1"/>
</dbReference>
<evidence type="ECO:0000256" key="5">
    <source>
        <dbReference type="ARBA" id="ARBA00022741"/>
    </source>
</evidence>
<sequence length="171" mass="19720">MIGVAGSGKTTIGRLFAARLECDFLEGDLRHPVRNIQKMAAQKPLTDADRQMWLDEIADDIRWAIDLKRETVLTCSALKQAHRQQLMALGSVQLVWLEVSESELLQRLTQRENHYMQARLLASQLDAFEPIGSEESILTVDATQPPAWVVEQIWRQALHCYPKLNRVWWER</sequence>
<reference evidence="10 11" key="1">
    <citation type="journal article" date="2008" name="Proc. Natl. Acad. Sci. U.S.A.">
        <title>Niche adaptation and genome expansion in the chlorophyll d-producing cyanobacterium Acaryochloris marina.</title>
        <authorList>
            <person name="Swingley W.D."/>
            <person name="Chen M."/>
            <person name="Cheung P.C."/>
            <person name="Conrad A.L."/>
            <person name="Dejesa L.C."/>
            <person name="Hao J."/>
            <person name="Honchak B.M."/>
            <person name="Karbach L.E."/>
            <person name="Kurdoglu A."/>
            <person name="Lahiri S."/>
            <person name="Mastrian S.D."/>
            <person name="Miyashita H."/>
            <person name="Page L."/>
            <person name="Ramakrishna P."/>
            <person name="Satoh S."/>
            <person name="Sattley W.M."/>
            <person name="Shimada Y."/>
            <person name="Taylor H.L."/>
            <person name="Tomo T."/>
            <person name="Tsuchiya T."/>
            <person name="Wang Z.T."/>
            <person name="Raymond J."/>
            <person name="Mimuro M."/>
            <person name="Blankenship R.E."/>
            <person name="Touchman J.W."/>
        </authorList>
    </citation>
    <scope>NUCLEOTIDE SEQUENCE [LARGE SCALE GENOMIC DNA]</scope>
    <source>
        <strain evidence="11">MBIC 11017</strain>
    </source>
</reference>
<organism evidence="10 11">
    <name type="scientific">Acaryochloris marina (strain MBIC 11017)</name>
    <dbReference type="NCBI Taxonomy" id="329726"/>
    <lineage>
        <taxon>Bacteria</taxon>
        <taxon>Bacillati</taxon>
        <taxon>Cyanobacteriota</taxon>
        <taxon>Cyanophyceae</taxon>
        <taxon>Acaryochloridales</taxon>
        <taxon>Acaryochloridaceae</taxon>
        <taxon>Acaryochloris</taxon>
    </lineage>
</organism>
<dbReference type="GO" id="GO:0005737">
    <property type="term" value="C:cytoplasm"/>
    <property type="evidence" value="ECO:0007669"/>
    <property type="project" value="TreeGrafter"/>
</dbReference>
<keyword evidence="11" id="KW-1185">Reference proteome</keyword>
<keyword evidence="6 9" id="KW-0418">Kinase</keyword>
<evidence type="ECO:0000256" key="1">
    <source>
        <dbReference type="ARBA" id="ARBA00004761"/>
    </source>
</evidence>
<comment type="pathway">
    <text evidence="1">Carbohydrate acid metabolism.</text>
</comment>
<evidence type="ECO:0000256" key="9">
    <source>
        <dbReference type="RuleBase" id="RU363066"/>
    </source>
</evidence>
<dbReference type="CDD" id="cd02021">
    <property type="entry name" value="GntK"/>
    <property type="match status" value="1"/>
</dbReference>
<keyword evidence="5 9" id="KW-0547">Nucleotide-binding</keyword>
<dbReference type="GO" id="GO:0005975">
    <property type="term" value="P:carbohydrate metabolic process"/>
    <property type="evidence" value="ECO:0007669"/>
    <property type="project" value="InterPro"/>
</dbReference>
<dbReference type="InterPro" id="IPR027417">
    <property type="entry name" value="P-loop_NTPase"/>
</dbReference>
<dbReference type="OrthoDB" id="9800332at2"/>
<dbReference type="PANTHER" id="PTHR43442">
    <property type="entry name" value="GLUCONOKINASE-RELATED"/>
    <property type="match status" value="1"/>
</dbReference>
<dbReference type="InterPro" id="IPR006001">
    <property type="entry name" value="Therm_gnt_kin"/>
</dbReference>
<dbReference type="Pfam" id="PF13671">
    <property type="entry name" value="AAA_33"/>
    <property type="match status" value="1"/>
</dbReference>
<dbReference type="Gene3D" id="3.40.50.300">
    <property type="entry name" value="P-loop containing nucleotide triphosphate hydrolases"/>
    <property type="match status" value="1"/>
</dbReference>
<evidence type="ECO:0000256" key="3">
    <source>
        <dbReference type="ARBA" id="ARBA00012054"/>
    </source>
</evidence>
<gene>
    <name evidence="10" type="primary">gntK</name>
    <name evidence="10" type="ordered locus">AM1_4094</name>
</gene>
<dbReference type="HOGENOM" id="CLU_077168_4_1_3"/>
<name>B0CAK9_ACAM1</name>
<dbReference type="PANTHER" id="PTHR43442:SF3">
    <property type="entry name" value="GLUCONOKINASE-RELATED"/>
    <property type="match status" value="1"/>
</dbReference>
<evidence type="ECO:0000256" key="8">
    <source>
        <dbReference type="ARBA" id="ARBA00048090"/>
    </source>
</evidence>
<evidence type="ECO:0000256" key="6">
    <source>
        <dbReference type="ARBA" id="ARBA00022777"/>
    </source>
</evidence>
<dbReference type="GO" id="GO:0046316">
    <property type="term" value="F:gluconokinase activity"/>
    <property type="evidence" value="ECO:0007669"/>
    <property type="project" value="UniProtKB-EC"/>
</dbReference>
<evidence type="ECO:0000313" key="11">
    <source>
        <dbReference type="Proteomes" id="UP000000268"/>
    </source>
</evidence>
<dbReference type="Proteomes" id="UP000000268">
    <property type="component" value="Chromosome"/>
</dbReference>
<evidence type="ECO:0000256" key="4">
    <source>
        <dbReference type="ARBA" id="ARBA00022679"/>
    </source>
</evidence>
<dbReference type="KEGG" id="amr:AM1_4094"/>
<evidence type="ECO:0000313" key="10">
    <source>
        <dbReference type="EMBL" id="ABW29075.1"/>
    </source>
</evidence>
<evidence type="ECO:0000256" key="7">
    <source>
        <dbReference type="ARBA" id="ARBA00022840"/>
    </source>
</evidence>
<dbReference type="eggNOG" id="COG3265">
    <property type="taxonomic scope" value="Bacteria"/>
</dbReference>
<proteinExistence type="inferred from homology"/>
<dbReference type="STRING" id="329726.AM1_4094"/>
<dbReference type="NCBIfam" id="TIGR01313">
    <property type="entry name" value="therm_gnt_kin"/>
    <property type="match status" value="1"/>
</dbReference>
<keyword evidence="4 9" id="KW-0808">Transferase</keyword>
<accession>B0CAK9</accession>
<dbReference type="EMBL" id="CP000828">
    <property type="protein sequence ID" value="ABW29075.1"/>
    <property type="molecule type" value="Genomic_DNA"/>
</dbReference>
<comment type="similarity">
    <text evidence="2 9">Belongs to the gluconokinase GntK/GntV family.</text>
</comment>
<keyword evidence="7 9" id="KW-0067">ATP-binding</keyword>
<protein>
    <recommendedName>
        <fullName evidence="3 9">Gluconokinase</fullName>
        <ecNumber evidence="3 9">2.7.1.12</ecNumber>
    </recommendedName>
</protein>
<dbReference type="AlphaFoldDB" id="B0CAK9"/>
<dbReference type="GO" id="GO:0005524">
    <property type="term" value="F:ATP binding"/>
    <property type="evidence" value="ECO:0007669"/>
    <property type="project" value="UniProtKB-KW"/>
</dbReference>